<protein>
    <submittedName>
        <fullName evidence="2">Uncharacterized protein</fullName>
    </submittedName>
</protein>
<evidence type="ECO:0000313" key="2">
    <source>
        <dbReference type="EMBL" id="MBK8573650.1"/>
    </source>
</evidence>
<reference evidence="2 3" key="1">
    <citation type="submission" date="2020-10" db="EMBL/GenBank/DDBJ databases">
        <title>Connecting structure to function with the recovery of over 1000 high-quality activated sludge metagenome-assembled genomes encoding full-length rRNA genes using long-read sequencing.</title>
        <authorList>
            <person name="Singleton C.M."/>
            <person name="Petriglieri F."/>
            <person name="Kristensen J.M."/>
            <person name="Kirkegaard R.H."/>
            <person name="Michaelsen T.Y."/>
            <person name="Andersen M.H."/>
            <person name="Karst S.M."/>
            <person name="Dueholm M.S."/>
            <person name="Nielsen P.H."/>
            <person name="Albertsen M."/>
        </authorList>
    </citation>
    <scope>NUCLEOTIDE SEQUENCE [LARGE SCALE GENOMIC DNA]</scope>
    <source>
        <strain evidence="2">OdNE_18-Q3-R46-58_MAXAC.008</strain>
    </source>
</reference>
<evidence type="ECO:0000313" key="3">
    <source>
        <dbReference type="Proteomes" id="UP000709959"/>
    </source>
</evidence>
<feature type="compositionally biased region" description="Low complexity" evidence="1">
    <location>
        <begin position="181"/>
        <end position="191"/>
    </location>
</feature>
<comment type="caution">
    <text evidence="2">The sequence shown here is derived from an EMBL/GenBank/DDBJ whole genome shotgun (WGS) entry which is preliminary data.</text>
</comment>
<dbReference type="AlphaFoldDB" id="A0A936K7Y5"/>
<evidence type="ECO:0000256" key="1">
    <source>
        <dbReference type="SAM" id="MobiDB-lite"/>
    </source>
</evidence>
<gene>
    <name evidence="2" type="ORF">IPN91_13715</name>
</gene>
<feature type="region of interest" description="Disordered" evidence="1">
    <location>
        <begin position="165"/>
        <end position="191"/>
    </location>
</feature>
<proteinExistence type="predicted"/>
<accession>A0A936K7Y5</accession>
<dbReference type="EMBL" id="JADKCH010000025">
    <property type="protein sequence ID" value="MBK8573650.1"/>
    <property type="molecule type" value="Genomic_DNA"/>
</dbReference>
<organism evidence="2 3">
    <name type="scientific">Candidatus Geothrix odensensis</name>
    <dbReference type="NCBI Taxonomy" id="2954440"/>
    <lineage>
        <taxon>Bacteria</taxon>
        <taxon>Pseudomonadati</taxon>
        <taxon>Acidobacteriota</taxon>
        <taxon>Holophagae</taxon>
        <taxon>Holophagales</taxon>
        <taxon>Holophagaceae</taxon>
        <taxon>Geothrix</taxon>
    </lineage>
</organism>
<sequence>MGPSHRACSVLVALLAAAPVTPQVPPQVVQALKPVVTKLAEKLLTPKMQVESFMLGGFKAIRVEPDGDATPEKFSGSAYFELPQPLGSQKLEFKNLVLKGGTAEGTLDAALKDFSAGHQGWTYHLTKVVLSDKGSRVEGTATLAGLKLDVAPLVLAAQGLQGTLTPGTCPWRRAPSPPPSSRGRSLSPPRA</sequence>
<name>A0A936K7Y5_9BACT</name>
<dbReference type="Proteomes" id="UP000709959">
    <property type="component" value="Unassembled WGS sequence"/>
</dbReference>